<dbReference type="EMBL" id="REGN01006512">
    <property type="protein sequence ID" value="RNA09224.1"/>
    <property type="molecule type" value="Genomic_DNA"/>
</dbReference>
<dbReference type="Proteomes" id="UP000276133">
    <property type="component" value="Unassembled WGS sequence"/>
</dbReference>
<dbReference type="AlphaFoldDB" id="A0A3M7QDG1"/>
<keyword evidence="2" id="KW-1185">Reference proteome</keyword>
<gene>
    <name evidence="1" type="ORF">BpHYR1_009712</name>
</gene>
<sequence length="94" mass="11162">MATFLALRTAEYSFDRFCYDTIKFNVNQLSILFFSFLYLGLMLKYGLRSEECSVKVSLRKMLKNKNCSPQIKRILSKNFLLKLISTRCIYWCYA</sequence>
<name>A0A3M7QDG1_BRAPC</name>
<accession>A0A3M7QDG1</accession>
<evidence type="ECO:0000313" key="2">
    <source>
        <dbReference type="Proteomes" id="UP000276133"/>
    </source>
</evidence>
<protein>
    <submittedName>
        <fullName evidence="1">Uncharacterized protein</fullName>
    </submittedName>
</protein>
<comment type="caution">
    <text evidence="1">The sequence shown here is derived from an EMBL/GenBank/DDBJ whole genome shotgun (WGS) entry which is preliminary data.</text>
</comment>
<proteinExistence type="predicted"/>
<evidence type="ECO:0000313" key="1">
    <source>
        <dbReference type="EMBL" id="RNA09224.1"/>
    </source>
</evidence>
<organism evidence="1 2">
    <name type="scientific">Brachionus plicatilis</name>
    <name type="common">Marine rotifer</name>
    <name type="synonym">Brachionus muelleri</name>
    <dbReference type="NCBI Taxonomy" id="10195"/>
    <lineage>
        <taxon>Eukaryota</taxon>
        <taxon>Metazoa</taxon>
        <taxon>Spiralia</taxon>
        <taxon>Gnathifera</taxon>
        <taxon>Rotifera</taxon>
        <taxon>Eurotatoria</taxon>
        <taxon>Monogononta</taxon>
        <taxon>Pseudotrocha</taxon>
        <taxon>Ploima</taxon>
        <taxon>Brachionidae</taxon>
        <taxon>Brachionus</taxon>
    </lineage>
</organism>
<reference evidence="1 2" key="1">
    <citation type="journal article" date="2018" name="Sci. Rep.">
        <title>Genomic signatures of local adaptation to the degree of environmental predictability in rotifers.</title>
        <authorList>
            <person name="Franch-Gras L."/>
            <person name="Hahn C."/>
            <person name="Garcia-Roger E.M."/>
            <person name="Carmona M.J."/>
            <person name="Serra M."/>
            <person name="Gomez A."/>
        </authorList>
    </citation>
    <scope>NUCLEOTIDE SEQUENCE [LARGE SCALE GENOMIC DNA]</scope>
    <source>
        <strain evidence="1">HYR1</strain>
    </source>
</reference>